<evidence type="ECO:0000313" key="1">
    <source>
        <dbReference type="EMBL" id="JAH52971.1"/>
    </source>
</evidence>
<sequence length="24" mass="2848">MLNVYWTFWQSSHSIAEGTAFENE</sequence>
<organism evidence="1">
    <name type="scientific">Anguilla anguilla</name>
    <name type="common">European freshwater eel</name>
    <name type="synonym">Muraena anguilla</name>
    <dbReference type="NCBI Taxonomy" id="7936"/>
    <lineage>
        <taxon>Eukaryota</taxon>
        <taxon>Metazoa</taxon>
        <taxon>Chordata</taxon>
        <taxon>Craniata</taxon>
        <taxon>Vertebrata</taxon>
        <taxon>Euteleostomi</taxon>
        <taxon>Actinopterygii</taxon>
        <taxon>Neopterygii</taxon>
        <taxon>Teleostei</taxon>
        <taxon>Anguilliformes</taxon>
        <taxon>Anguillidae</taxon>
        <taxon>Anguilla</taxon>
    </lineage>
</organism>
<dbReference type="EMBL" id="GBXM01055606">
    <property type="protein sequence ID" value="JAH52971.1"/>
    <property type="molecule type" value="Transcribed_RNA"/>
</dbReference>
<reference evidence="1" key="2">
    <citation type="journal article" date="2015" name="Fish Shellfish Immunol.">
        <title>Early steps in the European eel (Anguilla anguilla)-Vibrio vulnificus interaction in the gills: Role of the RtxA13 toxin.</title>
        <authorList>
            <person name="Callol A."/>
            <person name="Pajuelo D."/>
            <person name="Ebbesson L."/>
            <person name="Teles M."/>
            <person name="MacKenzie S."/>
            <person name="Amaro C."/>
        </authorList>
    </citation>
    <scope>NUCLEOTIDE SEQUENCE</scope>
</reference>
<protein>
    <submittedName>
        <fullName evidence="1">Uncharacterized protein</fullName>
    </submittedName>
</protein>
<reference evidence="1" key="1">
    <citation type="submission" date="2014-11" db="EMBL/GenBank/DDBJ databases">
        <authorList>
            <person name="Amaro Gonzalez C."/>
        </authorList>
    </citation>
    <scope>NUCLEOTIDE SEQUENCE</scope>
</reference>
<dbReference type="AlphaFoldDB" id="A0A0E9THA2"/>
<accession>A0A0E9THA2</accession>
<name>A0A0E9THA2_ANGAN</name>
<proteinExistence type="predicted"/>